<keyword evidence="5" id="KW-0813">Transport</keyword>
<keyword evidence="2" id="KW-0812">Transmembrane</keyword>
<sequence length="417" mass="46752">MVCHTCEGRYPSFPTRLDSRLRGNDILSFQPKMSFGEGIDIEWLRDRVGKRKIFLVFGTVVLRDEYGRFLGIFCNIWTKATLFANLVLMNRRAAALIFIPFFLFTLGTVGYMIIEGWNVADAFYMTAITLTTVGFSEVRPLTTNGRFLTVALLVFGVAFIAYGLEYLLTANLGESWRNRRMMQTIESLENHVIVCGYGRVGQSAVASLQNGKRQVLIIEKEPEKIPMLGKNSHLFLKGDATKDEVLQQANIDQAWGMLVCTGDDAGNLFIVLSARALNANLYIVTRSIGAENERKMRRAGANRVVSPHQIGGRHMANIIERPHVTDFFDVVTLDGGIEIWVEELVIEEMSPLVSKTVGEANIRQETGVTIIALRRENYSSIPDPHTRLQPRDELIVLGTREQLAQLKKLAAVAFGHL</sequence>
<dbReference type="AlphaFoldDB" id="A0A3B0UP19"/>
<dbReference type="Gene3D" id="1.10.287.70">
    <property type="match status" value="1"/>
</dbReference>
<organism evidence="5">
    <name type="scientific">hydrothermal vent metagenome</name>
    <dbReference type="NCBI Taxonomy" id="652676"/>
    <lineage>
        <taxon>unclassified sequences</taxon>
        <taxon>metagenomes</taxon>
        <taxon>ecological metagenomes</taxon>
    </lineage>
</organism>
<dbReference type="Pfam" id="PF07885">
    <property type="entry name" value="Ion_trans_2"/>
    <property type="match status" value="1"/>
</dbReference>
<dbReference type="Pfam" id="PF02254">
    <property type="entry name" value="TrkA_N"/>
    <property type="match status" value="1"/>
</dbReference>
<keyword evidence="5" id="KW-0407">Ion channel</keyword>
<keyword evidence="2" id="KW-1133">Transmembrane helix</keyword>
<reference evidence="5" key="1">
    <citation type="submission" date="2018-06" db="EMBL/GenBank/DDBJ databases">
        <authorList>
            <person name="Zhirakovskaya E."/>
        </authorList>
    </citation>
    <scope>NUCLEOTIDE SEQUENCE</scope>
</reference>
<evidence type="ECO:0000256" key="2">
    <source>
        <dbReference type="SAM" id="Phobius"/>
    </source>
</evidence>
<accession>A0A3B0UP19</accession>
<evidence type="ECO:0000256" key="1">
    <source>
        <dbReference type="ARBA" id="ARBA00004651"/>
    </source>
</evidence>
<dbReference type="InterPro" id="IPR036721">
    <property type="entry name" value="RCK_C_sf"/>
</dbReference>
<feature type="transmembrane region" description="Helical" evidence="2">
    <location>
        <begin position="147"/>
        <end position="172"/>
    </location>
</feature>
<dbReference type="InterPro" id="IPR003148">
    <property type="entry name" value="RCK_N"/>
</dbReference>
<dbReference type="InterPro" id="IPR013099">
    <property type="entry name" value="K_chnl_dom"/>
</dbReference>
<evidence type="ECO:0000313" key="5">
    <source>
        <dbReference type="EMBL" id="VAW29953.1"/>
    </source>
</evidence>
<dbReference type="GO" id="GO:0005886">
    <property type="term" value="C:plasma membrane"/>
    <property type="evidence" value="ECO:0007669"/>
    <property type="project" value="UniProtKB-SubCell"/>
</dbReference>
<dbReference type="PANTHER" id="PTHR43833">
    <property type="entry name" value="POTASSIUM CHANNEL PROTEIN 2-RELATED-RELATED"/>
    <property type="match status" value="1"/>
</dbReference>
<dbReference type="InterPro" id="IPR050721">
    <property type="entry name" value="Trk_Ktr_HKT_K-transport"/>
</dbReference>
<feature type="transmembrane region" description="Helical" evidence="2">
    <location>
        <begin position="95"/>
        <end position="114"/>
    </location>
</feature>
<comment type="subcellular location">
    <subcellularLocation>
        <location evidence="1">Cell membrane</location>
        <topology evidence="1">Multi-pass membrane protein</topology>
    </subcellularLocation>
</comment>
<keyword evidence="5" id="KW-0406">Ion transport</keyword>
<dbReference type="GO" id="GO:0008324">
    <property type="term" value="F:monoatomic cation transmembrane transporter activity"/>
    <property type="evidence" value="ECO:0007669"/>
    <property type="project" value="InterPro"/>
</dbReference>
<evidence type="ECO:0000259" key="3">
    <source>
        <dbReference type="PROSITE" id="PS51201"/>
    </source>
</evidence>
<dbReference type="InterPro" id="IPR036291">
    <property type="entry name" value="NAD(P)-bd_dom_sf"/>
</dbReference>
<feature type="domain" description="RCK N-terminal" evidence="3">
    <location>
        <begin position="189"/>
        <end position="306"/>
    </location>
</feature>
<dbReference type="SUPFAM" id="SSF81324">
    <property type="entry name" value="Voltage-gated potassium channels"/>
    <property type="match status" value="1"/>
</dbReference>
<proteinExistence type="predicted"/>
<keyword evidence="2" id="KW-0472">Membrane</keyword>
<dbReference type="PROSITE" id="PS51202">
    <property type="entry name" value="RCK_C"/>
    <property type="match status" value="1"/>
</dbReference>
<evidence type="ECO:0000259" key="4">
    <source>
        <dbReference type="PROSITE" id="PS51202"/>
    </source>
</evidence>
<protein>
    <submittedName>
        <fullName evidence="5">Potassium channel protein</fullName>
    </submittedName>
</protein>
<dbReference type="SUPFAM" id="SSF51735">
    <property type="entry name" value="NAD(P)-binding Rossmann-fold domains"/>
    <property type="match status" value="1"/>
</dbReference>
<dbReference type="PANTHER" id="PTHR43833:SF9">
    <property type="entry name" value="POTASSIUM CHANNEL PROTEIN YUGO-RELATED"/>
    <property type="match status" value="1"/>
</dbReference>
<name>A0A3B0UP19_9ZZZZ</name>
<gene>
    <name evidence="5" type="ORF">MNBD_CHLOROFLEXI01-1379</name>
</gene>
<dbReference type="Gene3D" id="3.30.70.1450">
    <property type="entry name" value="Regulator of K+ conductance, C-terminal domain"/>
    <property type="match status" value="1"/>
</dbReference>
<dbReference type="Gene3D" id="3.40.50.720">
    <property type="entry name" value="NAD(P)-binding Rossmann-like Domain"/>
    <property type="match status" value="1"/>
</dbReference>
<dbReference type="GO" id="GO:0006813">
    <property type="term" value="P:potassium ion transport"/>
    <property type="evidence" value="ECO:0007669"/>
    <property type="project" value="InterPro"/>
</dbReference>
<dbReference type="Pfam" id="PF02080">
    <property type="entry name" value="TrkA_C"/>
    <property type="match status" value="1"/>
</dbReference>
<dbReference type="EMBL" id="UOEU01000016">
    <property type="protein sequence ID" value="VAW29953.1"/>
    <property type="molecule type" value="Genomic_DNA"/>
</dbReference>
<dbReference type="SUPFAM" id="SSF116726">
    <property type="entry name" value="TrkA C-terminal domain-like"/>
    <property type="match status" value="1"/>
</dbReference>
<feature type="domain" description="RCK C-terminal" evidence="4">
    <location>
        <begin position="328"/>
        <end position="412"/>
    </location>
</feature>
<dbReference type="InterPro" id="IPR006037">
    <property type="entry name" value="RCK_C"/>
</dbReference>
<dbReference type="PROSITE" id="PS51201">
    <property type="entry name" value="RCK_N"/>
    <property type="match status" value="1"/>
</dbReference>